<sequence length="150" mass="16231">MTTTDQPRTSGDPVAAAMHASEVAEPKFGQYFLIHFLGLSIGYLDDEQACTVHLPFAQHLCNAGGGVHGGVLSTVLDISMGHACNRYLSAGSTIEMHMRFVRPVRSDVTATGRIIHPGRRIVALESRMHDDTGRLVATANGSWFRPDADN</sequence>
<dbReference type="eggNOG" id="COG2050">
    <property type="taxonomic scope" value="Bacteria"/>
</dbReference>
<dbReference type="Proteomes" id="UP000078396">
    <property type="component" value="Unassembled WGS sequence"/>
</dbReference>
<name>A0A178LNT0_MYCIR</name>
<proteinExistence type="predicted"/>
<dbReference type="SUPFAM" id="SSF54637">
    <property type="entry name" value="Thioesterase/thiol ester dehydrase-isomerase"/>
    <property type="match status" value="1"/>
</dbReference>
<feature type="domain" description="Thioesterase" evidence="2">
    <location>
        <begin position="65"/>
        <end position="137"/>
    </location>
</feature>
<gene>
    <name evidence="3" type="ORF">A4X20_27915</name>
</gene>
<accession>A0A178LNT0</accession>
<dbReference type="STRING" id="912594.AWC12_16810"/>
<protein>
    <recommendedName>
        <fullName evidence="2">Thioesterase domain-containing protein</fullName>
    </recommendedName>
</protein>
<dbReference type="RefSeq" id="WP_082909468.1">
    <property type="nucleotide sequence ID" value="NZ_LWCS01000049.1"/>
</dbReference>
<keyword evidence="1" id="KW-0378">Hydrolase</keyword>
<evidence type="ECO:0000313" key="3">
    <source>
        <dbReference type="EMBL" id="OAN33351.1"/>
    </source>
</evidence>
<dbReference type="GO" id="GO:0016289">
    <property type="term" value="F:acyl-CoA hydrolase activity"/>
    <property type="evidence" value="ECO:0007669"/>
    <property type="project" value="UniProtKB-ARBA"/>
</dbReference>
<evidence type="ECO:0000313" key="4">
    <source>
        <dbReference type="Proteomes" id="UP000078396"/>
    </source>
</evidence>
<dbReference type="InterPro" id="IPR052723">
    <property type="entry name" value="Acyl-CoA_thioesterase_PaaI"/>
</dbReference>
<dbReference type="PANTHER" id="PTHR42856:SF1">
    <property type="entry name" value="ACYL-COENZYME A THIOESTERASE PAAI"/>
    <property type="match status" value="1"/>
</dbReference>
<dbReference type="AlphaFoldDB" id="A0A178LNT0"/>
<dbReference type="InterPro" id="IPR029069">
    <property type="entry name" value="HotDog_dom_sf"/>
</dbReference>
<evidence type="ECO:0000259" key="2">
    <source>
        <dbReference type="Pfam" id="PF03061"/>
    </source>
</evidence>
<dbReference type="Gene3D" id="3.10.129.10">
    <property type="entry name" value="Hotdog Thioesterase"/>
    <property type="match status" value="1"/>
</dbReference>
<dbReference type="InterPro" id="IPR006683">
    <property type="entry name" value="Thioestr_dom"/>
</dbReference>
<dbReference type="CDD" id="cd03443">
    <property type="entry name" value="PaaI_thioesterase"/>
    <property type="match status" value="1"/>
</dbReference>
<dbReference type="EMBL" id="LWCS01000049">
    <property type="protein sequence ID" value="OAN33351.1"/>
    <property type="molecule type" value="Genomic_DNA"/>
</dbReference>
<dbReference type="Pfam" id="PF03061">
    <property type="entry name" value="4HBT"/>
    <property type="match status" value="1"/>
</dbReference>
<dbReference type="InterPro" id="IPR003736">
    <property type="entry name" value="PAAI_dom"/>
</dbReference>
<dbReference type="OrthoDB" id="9813282at2"/>
<comment type="caution">
    <text evidence="3">The sequence shown here is derived from an EMBL/GenBank/DDBJ whole genome shotgun (WGS) entry which is preliminary data.</text>
</comment>
<evidence type="ECO:0000256" key="1">
    <source>
        <dbReference type="ARBA" id="ARBA00022801"/>
    </source>
</evidence>
<organism evidence="3 4">
    <name type="scientific">Mycolicibacterium iranicum</name>
    <name type="common">Mycobacterium iranicum</name>
    <dbReference type="NCBI Taxonomy" id="912594"/>
    <lineage>
        <taxon>Bacteria</taxon>
        <taxon>Bacillati</taxon>
        <taxon>Actinomycetota</taxon>
        <taxon>Actinomycetes</taxon>
        <taxon>Mycobacteriales</taxon>
        <taxon>Mycobacteriaceae</taxon>
        <taxon>Mycolicibacterium</taxon>
    </lineage>
</organism>
<dbReference type="PANTHER" id="PTHR42856">
    <property type="entry name" value="ACYL-COENZYME A THIOESTERASE PAAI"/>
    <property type="match status" value="1"/>
</dbReference>
<dbReference type="NCBIfam" id="TIGR00369">
    <property type="entry name" value="unchar_dom_1"/>
    <property type="match status" value="1"/>
</dbReference>
<reference evidence="3 4" key="1">
    <citation type="submission" date="2016-04" db="EMBL/GenBank/DDBJ databases">
        <title>Draft Genome Sequences of Staphylococcus capitis Strain H36, S. capitis Strain H65, S. cohnii Strain H62, S. hominis Strain H69, Mycobacterium iranicum Strain H39, Plantibacter sp. Strain H53, Pseudomonas oryzihabitans Strain H72, and Microbacterium sp. Strain H83, isolated from residential settings.</title>
        <authorList>
            <person name="Lymperopoulou D."/>
            <person name="Adams R.I."/>
            <person name="Lindow S."/>
            <person name="Coil D.A."/>
            <person name="Jospin G."/>
            <person name="Eisen J.A."/>
        </authorList>
    </citation>
    <scope>NUCLEOTIDE SEQUENCE [LARGE SCALE GENOMIC DNA]</scope>
    <source>
        <strain evidence="3 4">H39</strain>
    </source>
</reference>